<dbReference type="PANTHER" id="PTHR12770:SF31">
    <property type="entry name" value="RUS FAMILY MEMBER 1"/>
    <property type="match status" value="1"/>
</dbReference>
<reference evidence="7 8" key="1">
    <citation type="submission" date="2011-02" db="EMBL/GenBank/DDBJ databases">
        <title>The Genome Sequence of Sphaeroforma arctica JP610.</title>
        <authorList>
            <consortium name="The Broad Institute Genome Sequencing Platform"/>
            <person name="Russ C."/>
            <person name="Cuomo C."/>
            <person name="Young S.K."/>
            <person name="Zeng Q."/>
            <person name="Gargeya S."/>
            <person name="Alvarado L."/>
            <person name="Berlin A."/>
            <person name="Chapman S.B."/>
            <person name="Chen Z."/>
            <person name="Freedman E."/>
            <person name="Gellesch M."/>
            <person name="Goldberg J."/>
            <person name="Griggs A."/>
            <person name="Gujja S."/>
            <person name="Heilman E."/>
            <person name="Heiman D."/>
            <person name="Howarth C."/>
            <person name="Mehta T."/>
            <person name="Neiman D."/>
            <person name="Pearson M."/>
            <person name="Roberts A."/>
            <person name="Saif S."/>
            <person name="Shea T."/>
            <person name="Shenoy N."/>
            <person name="Sisk P."/>
            <person name="Stolte C."/>
            <person name="Sykes S."/>
            <person name="White J."/>
            <person name="Yandava C."/>
            <person name="Burger G."/>
            <person name="Gray M.W."/>
            <person name="Holland P.W.H."/>
            <person name="King N."/>
            <person name="Lang F.B.F."/>
            <person name="Roger A.J."/>
            <person name="Ruiz-Trillo I."/>
            <person name="Haas B."/>
            <person name="Nusbaum C."/>
            <person name="Birren B."/>
        </authorList>
    </citation>
    <scope>NUCLEOTIDE SEQUENCE [LARGE SCALE GENOMIC DNA]</scope>
    <source>
        <strain evidence="7 8">JP610</strain>
    </source>
</reference>
<keyword evidence="8" id="KW-1185">Reference proteome</keyword>
<evidence type="ECO:0000256" key="3">
    <source>
        <dbReference type="ARBA" id="ARBA00022692"/>
    </source>
</evidence>
<dbReference type="RefSeq" id="XP_014153274.1">
    <property type="nucleotide sequence ID" value="XM_014297799.1"/>
</dbReference>
<dbReference type="InterPro" id="IPR006968">
    <property type="entry name" value="RUS_fam"/>
</dbReference>
<feature type="domain" description="Protein root UVB sensitive/RUS" evidence="6">
    <location>
        <begin position="46"/>
        <end position="303"/>
    </location>
</feature>
<keyword evidence="5" id="KW-0472">Membrane</keyword>
<evidence type="ECO:0000259" key="6">
    <source>
        <dbReference type="Pfam" id="PF04884"/>
    </source>
</evidence>
<evidence type="ECO:0000313" key="7">
    <source>
        <dbReference type="EMBL" id="KNC79372.1"/>
    </source>
</evidence>
<name>A0A0L0FRC2_9EUKA</name>
<gene>
    <name evidence="7" type="ORF">SARC_08236</name>
</gene>
<evidence type="ECO:0000256" key="1">
    <source>
        <dbReference type="ARBA" id="ARBA00004370"/>
    </source>
</evidence>
<comment type="subcellular location">
    <subcellularLocation>
        <location evidence="1">Membrane</location>
    </subcellularLocation>
</comment>
<dbReference type="Proteomes" id="UP000054560">
    <property type="component" value="Unassembled WGS sequence"/>
</dbReference>
<organism evidence="7 8">
    <name type="scientific">Sphaeroforma arctica JP610</name>
    <dbReference type="NCBI Taxonomy" id="667725"/>
    <lineage>
        <taxon>Eukaryota</taxon>
        <taxon>Ichthyosporea</taxon>
        <taxon>Ichthyophonida</taxon>
        <taxon>Sphaeroforma</taxon>
    </lineage>
</organism>
<dbReference type="Pfam" id="PF04884">
    <property type="entry name" value="UVB_sens_prot"/>
    <property type="match status" value="1"/>
</dbReference>
<dbReference type="GeneID" id="25908740"/>
<dbReference type="PANTHER" id="PTHR12770">
    <property type="entry name" value="RUS1 FAMILY PROTEIN C16ORF58"/>
    <property type="match status" value="1"/>
</dbReference>
<accession>A0A0L0FRC2</accession>
<dbReference type="GO" id="GO:0016020">
    <property type="term" value="C:membrane"/>
    <property type="evidence" value="ECO:0007669"/>
    <property type="project" value="UniProtKB-SubCell"/>
</dbReference>
<evidence type="ECO:0000313" key="8">
    <source>
        <dbReference type="Proteomes" id="UP000054560"/>
    </source>
</evidence>
<keyword evidence="3" id="KW-0812">Transmembrane</keyword>
<evidence type="ECO:0000256" key="2">
    <source>
        <dbReference type="ARBA" id="ARBA00007558"/>
    </source>
</evidence>
<dbReference type="InterPro" id="IPR054549">
    <property type="entry name" value="UVB_sens_RUS_dom"/>
</dbReference>
<dbReference type="EMBL" id="KQ242318">
    <property type="protein sequence ID" value="KNC79372.1"/>
    <property type="molecule type" value="Genomic_DNA"/>
</dbReference>
<proteinExistence type="inferred from homology"/>
<evidence type="ECO:0000256" key="5">
    <source>
        <dbReference type="ARBA" id="ARBA00023136"/>
    </source>
</evidence>
<comment type="similarity">
    <text evidence="2">Belongs to the RUS1 family.</text>
</comment>
<dbReference type="AlphaFoldDB" id="A0A0L0FRC2"/>
<dbReference type="OrthoDB" id="364779at2759"/>
<keyword evidence="4" id="KW-1133">Transmembrane helix</keyword>
<protein>
    <recommendedName>
        <fullName evidence="6">Protein root UVB sensitive/RUS domain-containing protein</fullName>
    </recommendedName>
</protein>
<sequence length="452" mass="48919">MATIIESRGDRSWVYEGTNNQSKKGPTGTTKDTRAPIRVHATGDARTALDFLKSAFLPIGYPDSVSDDYLEYQIWDTGQAFCSSINNILSHHALLQGYGVGDAKATASAAMITWMLRDGLSMMGRILFAYSYASTLDADSKYWRLVADVLNDLAICIEIAAPAVGVATMSLAGGVDGDGDKDAFWAVDGFVVCACVGSLMKAIVGVAGGATRAALTQHQALTNNAADVAAKDGSQEQMVQLVALVFGMLLTQYTDTHPYIIWPSFALLTVVHLLCNYKAVTCLVYTSLNSERAKIVLNNYLQHGRVITPKQVADIEPLIPSGSVCMRFDIKLGCSVDRLLSCDSNRCTDTRDKNNTSPERALKWNTQYGYSIGFSYDGSSAGGTIAVGLEKGIVSQTLTRAFLHACLLALWFSAPDAREREGESSFEQKFLKILKVTSAHEGTKRNAYDATM</sequence>
<evidence type="ECO:0000256" key="4">
    <source>
        <dbReference type="ARBA" id="ARBA00022989"/>
    </source>
</evidence>
<dbReference type="eggNOG" id="KOG4249">
    <property type="taxonomic scope" value="Eukaryota"/>
</dbReference>